<dbReference type="Pfam" id="PF20434">
    <property type="entry name" value="BD-FAE"/>
    <property type="match status" value="1"/>
</dbReference>
<proteinExistence type="predicted"/>
<dbReference type="InterPro" id="IPR050300">
    <property type="entry name" value="GDXG_lipolytic_enzyme"/>
</dbReference>
<sequence length="273" mass="28723">MDRSNPRPRPGASYLCPARPPAALPHGHRRMRLAYGDDPSQWLELHRPEGVSRGLVVVIHGGFWKAQYGAEYAVPLAADLVARGWTAAVVEYRRVGTGPGGGGGWPATCDDVSAAIDRAVAETDRPDPVVALGHSAGGHLAAWAAARTRFDRWADAAPVTHVIDQAGVLDLAAAVRDDLGDGAAQAFMGATPDHPSYDLADPLRQVPLDVPVWAVHARDDDTVPFGQAEDYVTAARRAGGEAFLVEVAGGHFGVIDPASDAWAAVVEVLDSIG</sequence>
<keyword evidence="1 3" id="KW-0378">Hydrolase</keyword>
<dbReference type="AlphaFoldDB" id="A0A4P7IHW2"/>
<dbReference type="PANTHER" id="PTHR48081:SF33">
    <property type="entry name" value="KYNURENINE FORMAMIDASE"/>
    <property type="match status" value="1"/>
</dbReference>
<dbReference type="InterPro" id="IPR029058">
    <property type="entry name" value="AB_hydrolase_fold"/>
</dbReference>
<dbReference type="KEGG" id="nsn:EXE58_10175"/>
<evidence type="ECO:0000256" key="1">
    <source>
        <dbReference type="ARBA" id="ARBA00022801"/>
    </source>
</evidence>
<dbReference type="Gene3D" id="3.40.50.1820">
    <property type="entry name" value="alpha/beta hydrolase"/>
    <property type="match status" value="1"/>
</dbReference>
<dbReference type="OrthoDB" id="255603at2"/>
<evidence type="ECO:0000259" key="2">
    <source>
        <dbReference type="Pfam" id="PF20434"/>
    </source>
</evidence>
<gene>
    <name evidence="3" type="ORF">EXE58_10175</name>
</gene>
<dbReference type="Proteomes" id="UP000294853">
    <property type="component" value="Chromosome"/>
</dbReference>
<protein>
    <submittedName>
        <fullName evidence="3">Alpha/beta hydrolase</fullName>
    </submittedName>
</protein>
<evidence type="ECO:0000313" key="4">
    <source>
        <dbReference type="Proteomes" id="UP000294853"/>
    </source>
</evidence>
<organism evidence="3 4">
    <name type="scientific">Nocardioides seonyuensis</name>
    <dbReference type="NCBI Taxonomy" id="2518371"/>
    <lineage>
        <taxon>Bacteria</taxon>
        <taxon>Bacillati</taxon>
        <taxon>Actinomycetota</taxon>
        <taxon>Actinomycetes</taxon>
        <taxon>Propionibacteriales</taxon>
        <taxon>Nocardioidaceae</taxon>
        <taxon>Nocardioides</taxon>
    </lineage>
</organism>
<dbReference type="EMBL" id="CP038436">
    <property type="protein sequence ID" value="QBX55787.1"/>
    <property type="molecule type" value="Genomic_DNA"/>
</dbReference>
<name>A0A4P7IHW2_9ACTN</name>
<dbReference type="GO" id="GO:0016787">
    <property type="term" value="F:hydrolase activity"/>
    <property type="evidence" value="ECO:0007669"/>
    <property type="project" value="UniProtKB-KW"/>
</dbReference>
<accession>A0A4P7IHW2</accession>
<feature type="domain" description="BD-FAE-like" evidence="2">
    <location>
        <begin position="53"/>
        <end position="230"/>
    </location>
</feature>
<dbReference type="PANTHER" id="PTHR48081">
    <property type="entry name" value="AB HYDROLASE SUPERFAMILY PROTEIN C4A8.06C"/>
    <property type="match status" value="1"/>
</dbReference>
<dbReference type="SUPFAM" id="SSF53474">
    <property type="entry name" value="alpha/beta-Hydrolases"/>
    <property type="match status" value="1"/>
</dbReference>
<evidence type="ECO:0000313" key="3">
    <source>
        <dbReference type="EMBL" id="QBX55787.1"/>
    </source>
</evidence>
<keyword evidence="4" id="KW-1185">Reference proteome</keyword>
<reference evidence="3 4" key="1">
    <citation type="submission" date="2019-03" db="EMBL/GenBank/DDBJ databases">
        <title>Three New Species of Nocardioides, Nocardioides euryhalodurans sp. nov., Nocardioides seonyuensis sp. nov. and Nocardioides eburneoflavus sp. nov. Iolated from Soil.</title>
        <authorList>
            <person name="Roh S.G."/>
            <person name="Lee C."/>
            <person name="Kim M.-K."/>
            <person name="Kim S.B."/>
        </authorList>
    </citation>
    <scope>NUCLEOTIDE SEQUENCE [LARGE SCALE GENOMIC DNA]</scope>
    <source>
        <strain evidence="3 4">MMS17-SY207-3</strain>
    </source>
</reference>
<dbReference type="InterPro" id="IPR049492">
    <property type="entry name" value="BD-FAE-like_dom"/>
</dbReference>